<keyword evidence="4" id="KW-0274">FAD</keyword>
<dbReference type="SUPFAM" id="SSF51905">
    <property type="entry name" value="FAD/NAD(P)-binding domain"/>
    <property type="match status" value="1"/>
</dbReference>
<keyword evidence="9" id="KW-1185">Reference proteome</keyword>
<dbReference type="PANTHER" id="PTHR43098:SF3">
    <property type="entry name" value="L-ORNITHINE N(5)-MONOOXYGENASE-RELATED"/>
    <property type="match status" value="1"/>
</dbReference>
<comment type="similarity">
    <text evidence="2">Belongs to the FAD-binding monooxygenase family.</text>
</comment>
<evidence type="ECO:0000313" key="9">
    <source>
        <dbReference type="Proteomes" id="UP001500325"/>
    </source>
</evidence>
<comment type="cofactor">
    <cofactor evidence="1">
        <name>FAD</name>
        <dbReference type="ChEBI" id="CHEBI:57692"/>
    </cofactor>
</comment>
<evidence type="ECO:0000313" key="8">
    <source>
        <dbReference type="EMBL" id="GAA4702264.1"/>
    </source>
</evidence>
<name>A0ABP8XBI1_9PSEU</name>
<evidence type="ECO:0000256" key="5">
    <source>
        <dbReference type="ARBA" id="ARBA00022857"/>
    </source>
</evidence>
<dbReference type="PANTHER" id="PTHR43098">
    <property type="entry name" value="L-ORNITHINE N(5)-MONOOXYGENASE-RELATED"/>
    <property type="match status" value="1"/>
</dbReference>
<evidence type="ECO:0000256" key="3">
    <source>
        <dbReference type="ARBA" id="ARBA00022630"/>
    </source>
</evidence>
<dbReference type="Gene3D" id="3.50.50.60">
    <property type="entry name" value="FAD/NAD(P)-binding domain"/>
    <property type="match status" value="2"/>
</dbReference>
<dbReference type="InterPro" id="IPR050775">
    <property type="entry name" value="FAD-binding_Monooxygenases"/>
</dbReference>
<keyword evidence="7" id="KW-0503">Monooxygenase</keyword>
<sequence>MTQAQVSETRTGPGTEVDAVVVGAGFSGLYMLRRLRDLGLSARAFEAGSDVGGTWYWNRYPGARSDSDSHVYCFSDRFDEKMLAEWEWTERYPAQPEILRYLQWVSEKQDLRGNITFQARVTAARYDEARNRWDITTDGGETVSACYFIPAVGLLSKPNIPKFPGLDRFEGQWFHTAQTPREGVDVQGKRVAVIGNGATAVQVVPVIAQQAEHVYAFTRNPYHSLPARNHRLDAEDWSEIHAHHKEIWAKARDNFGGFPYADFKGMGSDFTDDERQQIFEEGWRKGGFPLAFSTFADVLANRDTNDQFMDFLRSKISTLVRDPQVAEQLTPSDPFCTKRPPLEHGYYSAFNRGNISLVNMKNSPIAEITPTGIRTADAEYEVDVIILATGFDAFTGSMLDLDIQGRGGLGLREKWADGPRDYLALMVHGFPNMFMLYCGPFNPAILTNAPTLIEQQGEWVAACLQHMREQGYDYIEPRQDAEDAFVQLHQDTANATLIPETESWWTGTNIEGKPRMLLSWCGGFPAYRQLCDDAAERYDGFELHAS</sequence>
<evidence type="ECO:0000256" key="1">
    <source>
        <dbReference type="ARBA" id="ARBA00001974"/>
    </source>
</evidence>
<evidence type="ECO:0000256" key="4">
    <source>
        <dbReference type="ARBA" id="ARBA00022827"/>
    </source>
</evidence>
<dbReference type="RefSeq" id="WP_345382877.1">
    <property type="nucleotide sequence ID" value="NZ_BAABIC010000017.1"/>
</dbReference>
<dbReference type="Pfam" id="PF00743">
    <property type="entry name" value="FMO-like"/>
    <property type="match status" value="1"/>
</dbReference>
<evidence type="ECO:0000256" key="2">
    <source>
        <dbReference type="ARBA" id="ARBA00010139"/>
    </source>
</evidence>
<dbReference type="InterPro" id="IPR020946">
    <property type="entry name" value="Flavin_mOase-like"/>
</dbReference>
<evidence type="ECO:0000256" key="7">
    <source>
        <dbReference type="ARBA" id="ARBA00023033"/>
    </source>
</evidence>
<proteinExistence type="inferred from homology"/>
<keyword evidence="5" id="KW-0521">NADP</keyword>
<dbReference type="EMBL" id="BAABIC010000017">
    <property type="protein sequence ID" value="GAA4702264.1"/>
    <property type="molecule type" value="Genomic_DNA"/>
</dbReference>
<accession>A0ABP8XBI1</accession>
<protein>
    <submittedName>
        <fullName evidence="8">NAD(P)/FAD-dependent oxidoreductase</fullName>
    </submittedName>
</protein>
<keyword evidence="3" id="KW-0285">Flavoprotein</keyword>
<gene>
    <name evidence="8" type="ORF">GCM10023215_46830</name>
</gene>
<reference evidence="9" key="1">
    <citation type="journal article" date="2019" name="Int. J. Syst. Evol. Microbiol.">
        <title>The Global Catalogue of Microorganisms (GCM) 10K type strain sequencing project: providing services to taxonomists for standard genome sequencing and annotation.</title>
        <authorList>
            <consortium name="The Broad Institute Genomics Platform"/>
            <consortium name="The Broad Institute Genome Sequencing Center for Infectious Disease"/>
            <person name="Wu L."/>
            <person name="Ma J."/>
        </authorList>
    </citation>
    <scope>NUCLEOTIDE SEQUENCE [LARGE SCALE GENOMIC DNA]</scope>
    <source>
        <strain evidence="9">JCM 18055</strain>
    </source>
</reference>
<keyword evidence="6" id="KW-0560">Oxidoreductase</keyword>
<organism evidence="8 9">
    <name type="scientific">Pseudonocardia yuanmonensis</name>
    <dbReference type="NCBI Taxonomy" id="1095914"/>
    <lineage>
        <taxon>Bacteria</taxon>
        <taxon>Bacillati</taxon>
        <taxon>Actinomycetota</taxon>
        <taxon>Actinomycetes</taxon>
        <taxon>Pseudonocardiales</taxon>
        <taxon>Pseudonocardiaceae</taxon>
        <taxon>Pseudonocardia</taxon>
    </lineage>
</organism>
<comment type="caution">
    <text evidence="8">The sequence shown here is derived from an EMBL/GenBank/DDBJ whole genome shotgun (WGS) entry which is preliminary data.</text>
</comment>
<dbReference type="InterPro" id="IPR036188">
    <property type="entry name" value="FAD/NAD-bd_sf"/>
</dbReference>
<dbReference type="Proteomes" id="UP001500325">
    <property type="component" value="Unassembled WGS sequence"/>
</dbReference>
<evidence type="ECO:0000256" key="6">
    <source>
        <dbReference type="ARBA" id="ARBA00023002"/>
    </source>
</evidence>